<name>A0AAD8CV72_ACIOX</name>
<dbReference type="InterPro" id="IPR055170">
    <property type="entry name" value="GFO_IDH_MocA-like_dom"/>
</dbReference>
<dbReference type="Gene3D" id="3.40.50.720">
    <property type="entry name" value="NAD(P)-binding Rossmann-like Domain"/>
    <property type="match status" value="1"/>
</dbReference>
<evidence type="ECO:0000259" key="4">
    <source>
        <dbReference type="Pfam" id="PF22725"/>
    </source>
</evidence>
<comment type="caution">
    <text evidence="5">The sequence shown here is derived from an EMBL/GenBank/DDBJ whole genome shotgun (WGS) entry which is preliminary data.</text>
</comment>
<gene>
    <name evidence="5" type="primary">iolG</name>
    <name evidence="5" type="ORF">AOXY_G25000</name>
</gene>
<dbReference type="InterPro" id="IPR036291">
    <property type="entry name" value="NAD(P)-bd_dom_sf"/>
</dbReference>
<dbReference type="PANTHER" id="PTHR42840">
    <property type="entry name" value="NAD(P)-BINDING ROSSMANN-FOLD SUPERFAMILY PROTEIN-RELATED"/>
    <property type="match status" value="1"/>
</dbReference>
<evidence type="ECO:0000313" key="6">
    <source>
        <dbReference type="Proteomes" id="UP001230051"/>
    </source>
</evidence>
<feature type="compositionally biased region" description="Low complexity" evidence="3">
    <location>
        <begin position="129"/>
        <end position="149"/>
    </location>
</feature>
<dbReference type="GO" id="GO:0016491">
    <property type="term" value="F:oxidoreductase activity"/>
    <property type="evidence" value="ECO:0007669"/>
    <property type="project" value="UniProtKB-KW"/>
</dbReference>
<reference evidence="5" key="1">
    <citation type="submission" date="2022-02" db="EMBL/GenBank/DDBJ databases">
        <title>Atlantic sturgeon de novo genome assembly.</title>
        <authorList>
            <person name="Stock M."/>
            <person name="Klopp C."/>
            <person name="Guiguen Y."/>
            <person name="Cabau C."/>
            <person name="Parinello H."/>
            <person name="Santidrian Yebra-Pimentel E."/>
            <person name="Kuhl H."/>
            <person name="Dirks R.P."/>
            <person name="Guessner J."/>
            <person name="Wuertz S."/>
            <person name="Du K."/>
            <person name="Schartl M."/>
        </authorList>
    </citation>
    <scope>NUCLEOTIDE SEQUENCE</scope>
    <source>
        <strain evidence="5">STURGEONOMICS-FGT-2020</strain>
        <tissue evidence="5">Whole blood</tissue>
    </source>
</reference>
<accession>A0AAD8CV72</accession>
<dbReference type="GO" id="GO:0005737">
    <property type="term" value="C:cytoplasm"/>
    <property type="evidence" value="ECO:0007669"/>
    <property type="project" value="TreeGrafter"/>
</dbReference>
<evidence type="ECO:0000313" key="5">
    <source>
        <dbReference type="EMBL" id="KAK1157356.1"/>
    </source>
</evidence>
<dbReference type="EMBL" id="JAGXEW010000026">
    <property type="protein sequence ID" value="KAK1157356.1"/>
    <property type="molecule type" value="Genomic_DNA"/>
</dbReference>
<dbReference type="AlphaFoldDB" id="A0AAD8CV72"/>
<dbReference type="Proteomes" id="UP001230051">
    <property type="component" value="Unassembled WGS sequence"/>
</dbReference>
<protein>
    <submittedName>
        <fullName evidence="5">Myo-inositol 2-dehydrogenase-like</fullName>
    </submittedName>
</protein>
<dbReference type="Pfam" id="PF22725">
    <property type="entry name" value="GFO_IDH_MocA_C3"/>
    <property type="match status" value="1"/>
</dbReference>
<dbReference type="SUPFAM" id="SSF55347">
    <property type="entry name" value="Glyceraldehyde-3-phosphate dehydrogenase-like, C-terminal domain"/>
    <property type="match status" value="1"/>
</dbReference>
<dbReference type="PANTHER" id="PTHR42840:SF3">
    <property type="entry name" value="BINDING ROSSMANN FOLD OXIDOREDUCTASE, PUTATIVE (AFU_ORTHOLOGUE AFUA_2G10240)-RELATED"/>
    <property type="match status" value="1"/>
</dbReference>
<dbReference type="GO" id="GO:0006740">
    <property type="term" value="P:NADPH regeneration"/>
    <property type="evidence" value="ECO:0007669"/>
    <property type="project" value="TreeGrafter"/>
</dbReference>
<evidence type="ECO:0000256" key="1">
    <source>
        <dbReference type="ARBA" id="ARBA00010928"/>
    </source>
</evidence>
<dbReference type="Gene3D" id="3.30.360.10">
    <property type="entry name" value="Dihydrodipicolinate Reductase, domain 2"/>
    <property type="match status" value="1"/>
</dbReference>
<feature type="compositionally biased region" description="Polar residues" evidence="3">
    <location>
        <begin position="150"/>
        <end position="160"/>
    </location>
</feature>
<organism evidence="5 6">
    <name type="scientific">Acipenser oxyrinchus oxyrinchus</name>
    <dbReference type="NCBI Taxonomy" id="40147"/>
    <lineage>
        <taxon>Eukaryota</taxon>
        <taxon>Metazoa</taxon>
        <taxon>Chordata</taxon>
        <taxon>Craniata</taxon>
        <taxon>Vertebrata</taxon>
        <taxon>Euteleostomi</taxon>
        <taxon>Actinopterygii</taxon>
        <taxon>Chondrostei</taxon>
        <taxon>Acipenseriformes</taxon>
        <taxon>Acipenseridae</taxon>
        <taxon>Acipenser</taxon>
    </lineage>
</organism>
<feature type="region of interest" description="Disordered" evidence="3">
    <location>
        <begin position="129"/>
        <end position="174"/>
    </location>
</feature>
<sequence length="543" mass="59738">MGRKKKTLHDYAAEFHDLAVKRHVVEQHDSEERTRVEILYCKSCEVPVRVRRDRILEHLASARHYRNRRLIKQQWGRKPVLVSAPSDLHLPIKLGSSSLTSQPPLLTDTPGCSVSSCSSSLLPPSLPLLSSSKSSTSSAATSEATPSTSDNQPQNFSSGRVRSPPLPGWATNPWLERTTNSVGVRAGAGGGAGLGVGVGLALFGVSTGSRALCHSLVVENGCQLLYIVEDQRWELEGVFSQEHLTHTRVLRSLDTDIVLRDQCVSGVVVCSPPDEASVIVLDALRAGKGVFCEKLPSLNRHIAESCFDEASRCGKPLVCGFFKRFDPALQFLYKRVHENETLGRIQRISTVSRMYPPLSVAAIKSSGGIFYNTAVHDIDVICWLLGESAPDTIFSLGHAFCREMAAVKEPDSISVSMKFPSGAIASLDTSQHCNKSCDQRLEVHGTEGSLQMDNRNPLGISDHSTSAALCLQDTAERYRDAYRELLRHFLRTLRGRESPFFTKEQYLWTIQVAAAAEQSWRNGSAVDLRNEALDTTIIKTEVQ</sequence>
<feature type="domain" description="GFO/IDH/MocA-like oxidoreductase" evidence="4">
    <location>
        <begin position="334"/>
        <end position="450"/>
    </location>
</feature>
<evidence type="ECO:0000256" key="2">
    <source>
        <dbReference type="ARBA" id="ARBA00023002"/>
    </source>
</evidence>
<keyword evidence="6" id="KW-1185">Reference proteome</keyword>
<dbReference type="SUPFAM" id="SSF51735">
    <property type="entry name" value="NAD(P)-binding Rossmann-fold domains"/>
    <property type="match status" value="1"/>
</dbReference>
<proteinExistence type="inferred from homology"/>
<evidence type="ECO:0000256" key="3">
    <source>
        <dbReference type="SAM" id="MobiDB-lite"/>
    </source>
</evidence>
<keyword evidence="2" id="KW-0560">Oxidoreductase</keyword>
<comment type="similarity">
    <text evidence="1">Belongs to the Gfo/Idh/MocA family.</text>
</comment>